<reference evidence="3" key="2">
    <citation type="submission" date="2021-01" db="EMBL/GenBank/DDBJ databases">
        <authorList>
            <person name="Schikora-Tamarit M.A."/>
        </authorList>
    </citation>
    <scope>NUCLEOTIDE SEQUENCE</scope>
    <source>
        <strain evidence="3">NCAIM Y.01608</strain>
    </source>
</reference>
<dbReference type="InterPro" id="IPR000407">
    <property type="entry name" value="GDA1_CD39_NTPase"/>
</dbReference>
<evidence type="ECO:0000256" key="1">
    <source>
        <dbReference type="ARBA" id="ARBA00009283"/>
    </source>
</evidence>
<dbReference type="EMBL" id="JAEUBD010000998">
    <property type="protein sequence ID" value="KAH3669143.1"/>
    <property type="molecule type" value="Genomic_DNA"/>
</dbReference>
<dbReference type="Pfam" id="PF01150">
    <property type="entry name" value="GDA1_CD39"/>
    <property type="match status" value="1"/>
</dbReference>
<evidence type="ECO:0000313" key="3">
    <source>
        <dbReference type="EMBL" id="KAH3669143.1"/>
    </source>
</evidence>
<dbReference type="Proteomes" id="UP000788993">
    <property type="component" value="Unassembled WGS sequence"/>
</dbReference>
<reference evidence="3" key="1">
    <citation type="journal article" date="2021" name="Open Biol.">
        <title>Shared evolutionary footprints suggest mitochondrial oxidative damage underlies multiple complex I losses in fungi.</title>
        <authorList>
            <person name="Schikora-Tamarit M.A."/>
            <person name="Marcet-Houben M."/>
            <person name="Nosek J."/>
            <person name="Gabaldon T."/>
        </authorList>
    </citation>
    <scope>NUCLEOTIDE SEQUENCE</scope>
    <source>
        <strain evidence="3">NCAIM Y.01608</strain>
    </source>
</reference>
<name>A0A9P8PBC7_9ASCO</name>
<sequence>CSGSSAWNQYLTQPESIKELTDEPLWCLDLSFMTALLHTGYDIPLDRELRTAKKISDNELGWCLGASLPLLDKNSGWTCKVTKD</sequence>
<keyword evidence="2" id="KW-0378">Hydrolase</keyword>
<evidence type="ECO:0000256" key="2">
    <source>
        <dbReference type="ARBA" id="ARBA00022801"/>
    </source>
</evidence>
<proteinExistence type="inferred from homology"/>
<comment type="similarity">
    <text evidence="1">Belongs to the GDA1/CD39 NTPase family.</text>
</comment>
<dbReference type="GO" id="GO:0017110">
    <property type="term" value="F:nucleoside diphosphate phosphatase activity"/>
    <property type="evidence" value="ECO:0007669"/>
    <property type="project" value="UniProtKB-ARBA"/>
</dbReference>
<protein>
    <submittedName>
        <fullName evidence="3">Uncharacterized protein</fullName>
    </submittedName>
</protein>
<organism evidence="3 4">
    <name type="scientific">Ogataea polymorpha</name>
    <dbReference type="NCBI Taxonomy" id="460523"/>
    <lineage>
        <taxon>Eukaryota</taxon>
        <taxon>Fungi</taxon>
        <taxon>Dikarya</taxon>
        <taxon>Ascomycota</taxon>
        <taxon>Saccharomycotina</taxon>
        <taxon>Pichiomycetes</taxon>
        <taxon>Pichiales</taxon>
        <taxon>Pichiaceae</taxon>
        <taxon>Ogataea</taxon>
    </lineage>
</organism>
<gene>
    <name evidence="3" type="ORF">OGATHE_003060</name>
</gene>
<comment type="caution">
    <text evidence="3">The sequence shown here is derived from an EMBL/GenBank/DDBJ whole genome shotgun (WGS) entry which is preliminary data.</text>
</comment>
<dbReference type="GO" id="GO:0005794">
    <property type="term" value="C:Golgi apparatus"/>
    <property type="evidence" value="ECO:0007669"/>
    <property type="project" value="UniProtKB-ARBA"/>
</dbReference>
<evidence type="ECO:0000313" key="4">
    <source>
        <dbReference type="Proteomes" id="UP000788993"/>
    </source>
</evidence>
<dbReference type="AlphaFoldDB" id="A0A9P8PBC7"/>
<accession>A0A9P8PBC7</accession>
<keyword evidence="4" id="KW-1185">Reference proteome</keyword>
<dbReference type="Gene3D" id="3.30.420.150">
    <property type="entry name" value="Exopolyphosphatase. Domain 2"/>
    <property type="match status" value="1"/>
</dbReference>
<feature type="non-terminal residue" evidence="3">
    <location>
        <position position="1"/>
    </location>
</feature>